<evidence type="ECO:0000256" key="2">
    <source>
        <dbReference type="ARBA" id="ARBA00023015"/>
    </source>
</evidence>
<dbReference type="AlphaFoldDB" id="K8WPA8"/>
<proteinExistence type="inferred from homology"/>
<dbReference type="RefSeq" id="WP_008911554.1">
    <property type="nucleotide sequence ID" value="NZ_KB233222.1"/>
</dbReference>
<dbReference type="Proteomes" id="UP000009336">
    <property type="component" value="Unassembled WGS sequence"/>
</dbReference>
<name>K8WPA8_9GAMM</name>
<dbReference type="Pfam" id="PF03466">
    <property type="entry name" value="LysR_substrate"/>
    <property type="match status" value="1"/>
</dbReference>
<dbReference type="SUPFAM" id="SSF46785">
    <property type="entry name" value="Winged helix' DNA-binding domain"/>
    <property type="match status" value="1"/>
</dbReference>
<keyword evidence="7" id="KW-1185">Reference proteome</keyword>
<dbReference type="OrthoDB" id="646694at2"/>
<feature type="domain" description="HTH lysR-type" evidence="5">
    <location>
        <begin position="1"/>
        <end position="58"/>
    </location>
</feature>
<evidence type="ECO:0000259" key="5">
    <source>
        <dbReference type="PROSITE" id="PS50931"/>
    </source>
</evidence>
<evidence type="ECO:0000256" key="4">
    <source>
        <dbReference type="ARBA" id="ARBA00023163"/>
    </source>
</evidence>
<dbReference type="GO" id="GO:0000976">
    <property type="term" value="F:transcription cis-regulatory region binding"/>
    <property type="evidence" value="ECO:0007669"/>
    <property type="project" value="TreeGrafter"/>
</dbReference>
<dbReference type="EMBL" id="AKKL01000020">
    <property type="protein sequence ID" value="EKT62443.1"/>
    <property type="molecule type" value="Genomic_DNA"/>
</dbReference>
<evidence type="ECO:0000256" key="3">
    <source>
        <dbReference type="ARBA" id="ARBA00023125"/>
    </source>
</evidence>
<dbReference type="Pfam" id="PF00126">
    <property type="entry name" value="HTH_1"/>
    <property type="match status" value="1"/>
</dbReference>
<dbReference type="eggNOG" id="COG0583">
    <property type="taxonomic scope" value="Bacteria"/>
</dbReference>
<dbReference type="Gene3D" id="3.40.190.10">
    <property type="entry name" value="Periplasmic binding protein-like II"/>
    <property type="match status" value="2"/>
</dbReference>
<dbReference type="HOGENOM" id="CLU_039613_6_5_6"/>
<accession>K8WPA8</accession>
<gene>
    <name evidence="6" type="ORF">OOA_07645</name>
</gene>
<evidence type="ECO:0000313" key="6">
    <source>
        <dbReference type="EMBL" id="EKT62443.1"/>
    </source>
</evidence>
<comment type="similarity">
    <text evidence="1">Belongs to the LysR transcriptional regulatory family.</text>
</comment>
<dbReference type="STRING" id="1141662.OOA_07645"/>
<reference evidence="6 7" key="1">
    <citation type="journal article" date="2012" name="BMC Genomics">
        <title>Comparative genomics of bacteria in the genus Providencia isolated from wild Drosophila melanogaster.</title>
        <authorList>
            <person name="Galac M.R."/>
            <person name="Lazzaro B.P."/>
        </authorList>
    </citation>
    <scope>NUCLEOTIDE SEQUENCE [LARGE SCALE GENOMIC DNA]</scope>
    <source>
        <strain evidence="6 7">DSM 19968</strain>
    </source>
</reference>
<organism evidence="6 7">
    <name type="scientific">Providencia burhodogranariea DSM 19968</name>
    <dbReference type="NCBI Taxonomy" id="1141662"/>
    <lineage>
        <taxon>Bacteria</taxon>
        <taxon>Pseudomonadati</taxon>
        <taxon>Pseudomonadota</taxon>
        <taxon>Gammaproteobacteria</taxon>
        <taxon>Enterobacterales</taxon>
        <taxon>Morganellaceae</taxon>
        <taxon>Providencia</taxon>
    </lineage>
</organism>
<dbReference type="PROSITE" id="PS50931">
    <property type="entry name" value="HTH_LYSR"/>
    <property type="match status" value="1"/>
</dbReference>
<dbReference type="PANTHER" id="PTHR30126">
    <property type="entry name" value="HTH-TYPE TRANSCRIPTIONAL REGULATOR"/>
    <property type="match status" value="1"/>
</dbReference>
<dbReference type="PANTHER" id="PTHR30126:SF40">
    <property type="entry name" value="HTH-TYPE TRANSCRIPTIONAL REGULATOR GLTR"/>
    <property type="match status" value="1"/>
</dbReference>
<dbReference type="InterPro" id="IPR000847">
    <property type="entry name" value="LysR_HTH_N"/>
</dbReference>
<sequence length="300" mass="33847">MNIRFLETFLYIAEEGSVASAARKLHLTATAMAQRIKTLEDEIGVTLLYRTGRTMQVTPEGKAIIPKIRELIAGSKALKQLATVHNVAGELRIGVLPTLLSMLVPNVLIRLNEQFPQLTLSIELDFSSGLYRRITRDELDIILLVAPLFPLSKEFCWLDHHQERFIVVAPATMKGRTAHDILSTEPFIRYHQQSWGGIVADRYLQSQGIQVNKRFDLNTLDAIVTLVRHGCGVSLIPDWQPMYPDRKNLIALSLPEPAPSRDIGILYKHNSSKRALIAPVVEQLFLSKNEEIQPSSLRHF</sequence>
<keyword evidence="2" id="KW-0805">Transcription regulation</keyword>
<dbReference type="InterPro" id="IPR036388">
    <property type="entry name" value="WH-like_DNA-bd_sf"/>
</dbReference>
<keyword evidence="4" id="KW-0804">Transcription</keyword>
<dbReference type="PATRIC" id="fig|1141662.3.peg.1551"/>
<dbReference type="InterPro" id="IPR005119">
    <property type="entry name" value="LysR_subst-bd"/>
</dbReference>
<dbReference type="GO" id="GO:0003700">
    <property type="term" value="F:DNA-binding transcription factor activity"/>
    <property type="evidence" value="ECO:0007669"/>
    <property type="project" value="InterPro"/>
</dbReference>
<protein>
    <submittedName>
        <fullName evidence="6">LysR family transcriptional regulator</fullName>
    </submittedName>
</protein>
<evidence type="ECO:0000313" key="7">
    <source>
        <dbReference type="Proteomes" id="UP000009336"/>
    </source>
</evidence>
<comment type="caution">
    <text evidence="6">The sequence shown here is derived from an EMBL/GenBank/DDBJ whole genome shotgun (WGS) entry which is preliminary data.</text>
</comment>
<keyword evidence="3" id="KW-0238">DNA-binding</keyword>
<dbReference type="InterPro" id="IPR036390">
    <property type="entry name" value="WH_DNA-bd_sf"/>
</dbReference>
<evidence type="ECO:0000256" key="1">
    <source>
        <dbReference type="ARBA" id="ARBA00009437"/>
    </source>
</evidence>
<dbReference type="SUPFAM" id="SSF53850">
    <property type="entry name" value="Periplasmic binding protein-like II"/>
    <property type="match status" value="1"/>
</dbReference>
<dbReference type="Gene3D" id="1.10.10.10">
    <property type="entry name" value="Winged helix-like DNA-binding domain superfamily/Winged helix DNA-binding domain"/>
    <property type="match status" value="1"/>
</dbReference>
<dbReference type="FunFam" id="1.10.10.10:FF:000001">
    <property type="entry name" value="LysR family transcriptional regulator"/>
    <property type="match status" value="1"/>
</dbReference>